<dbReference type="GO" id="GO:0004316">
    <property type="term" value="F:3-oxoacyl-[acyl-carrier-protein] reductase (NADPH) activity"/>
    <property type="evidence" value="ECO:0007669"/>
    <property type="project" value="UniProtKB-EC"/>
</dbReference>
<evidence type="ECO:0000313" key="7">
    <source>
        <dbReference type="Proteomes" id="UP000467148"/>
    </source>
</evidence>
<dbReference type="InterPro" id="IPR036291">
    <property type="entry name" value="NAD(P)-bd_dom_sf"/>
</dbReference>
<organism evidence="6 7">
    <name type="scientific">Mycolicibacterium helvum</name>
    <dbReference type="NCBI Taxonomy" id="1534349"/>
    <lineage>
        <taxon>Bacteria</taxon>
        <taxon>Bacillati</taxon>
        <taxon>Actinomycetota</taxon>
        <taxon>Actinomycetes</taxon>
        <taxon>Mycobacteriales</taxon>
        <taxon>Mycobacteriaceae</taxon>
        <taxon>Mycolicibacterium</taxon>
    </lineage>
</organism>
<dbReference type="KEGG" id="mhev:MHEL_37680"/>
<evidence type="ECO:0000256" key="5">
    <source>
        <dbReference type="ARBA" id="ARBA00047400"/>
    </source>
</evidence>
<dbReference type="PRINTS" id="PR00081">
    <property type="entry name" value="GDHRDH"/>
</dbReference>
<reference evidence="6 7" key="1">
    <citation type="journal article" date="2019" name="Emerg. Microbes Infect.">
        <title>Comprehensive subspecies identification of 175 nontuberculous mycobacteria species based on 7547 genomic profiles.</title>
        <authorList>
            <person name="Matsumoto Y."/>
            <person name="Kinjo T."/>
            <person name="Motooka D."/>
            <person name="Nabeya D."/>
            <person name="Jung N."/>
            <person name="Uechi K."/>
            <person name="Horii T."/>
            <person name="Iida T."/>
            <person name="Fujita J."/>
            <person name="Nakamura S."/>
        </authorList>
    </citation>
    <scope>NUCLEOTIDE SEQUENCE [LARGE SCALE GENOMIC DNA]</scope>
    <source>
        <strain evidence="6 7">JCM 30396</strain>
    </source>
</reference>
<accession>A0A7I7TB10</accession>
<keyword evidence="3" id="KW-0134">Cell wall</keyword>
<evidence type="ECO:0000256" key="3">
    <source>
        <dbReference type="ARBA" id="ARBA00022512"/>
    </source>
</evidence>
<dbReference type="PANTHER" id="PTHR42879">
    <property type="entry name" value="3-OXOACYL-(ACYL-CARRIER-PROTEIN) REDUCTASE"/>
    <property type="match status" value="1"/>
</dbReference>
<dbReference type="RefSeq" id="WP_163749592.1">
    <property type="nucleotide sequence ID" value="NZ_AP022596.1"/>
</dbReference>
<protein>
    <recommendedName>
        <fullName evidence="4">3-oxoacyl-[acyl-carrier-protein] reductase MabA</fullName>
    </recommendedName>
</protein>
<name>A0A7I7TB10_9MYCO</name>
<evidence type="ECO:0000313" key="6">
    <source>
        <dbReference type="EMBL" id="BBY65525.1"/>
    </source>
</evidence>
<keyword evidence="7" id="KW-1185">Reference proteome</keyword>
<proteinExistence type="inferred from homology"/>
<dbReference type="PANTHER" id="PTHR42879:SF2">
    <property type="entry name" value="3-OXOACYL-[ACYL-CARRIER-PROTEIN] REDUCTASE FABG"/>
    <property type="match status" value="1"/>
</dbReference>
<dbReference type="InterPro" id="IPR050259">
    <property type="entry name" value="SDR"/>
</dbReference>
<dbReference type="InterPro" id="IPR002347">
    <property type="entry name" value="SDR_fam"/>
</dbReference>
<dbReference type="Proteomes" id="UP000467148">
    <property type="component" value="Chromosome"/>
</dbReference>
<keyword evidence="3" id="KW-0964">Secreted</keyword>
<dbReference type="SUPFAM" id="SSF51735">
    <property type="entry name" value="NAD(P)-binding Rossmann-fold domains"/>
    <property type="match status" value="1"/>
</dbReference>
<dbReference type="Pfam" id="PF13561">
    <property type="entry name" value="adh_short_C2"/>
    <property type="match status" value="1"/>
</dbReference>
<comment type="catalytic activity">
    <reaction evidence="5">
        <text>a (3R)-hydroxyacyl-[ACP] + NADP(+) = a 3-oxoacyl-[ACP] + NADPH + H(+)</text>
        <dbReference type="Rhea" id="RHEA:17397"/>
        <dbReference type="Rhea" id="RHEA-COMP:9916"/>
        <dbReference type="Rhea" id="RHEA-COMP:9945"/>
        <dbReference type="ChEBI" id="CHEBI:15378"/>
        <dbReference type="ChEBI" id="CHEBI:57783"/>
        <dbReference type="ChEBI" id="CHEBI:58349"/>
        <dbReference type="ChEBI" id="CHEBI:78776"/>
        <dbReference type="ChEBI" id="CHEBI:78827"/>
        <dbReference type="EC" id="1.1.1.100"/>
    </reaction>
    <physiologicalReaction direction="right-to-left" evidence="5">
        <dbReference type="Rhea" id="RHEA:17399"/>
    </physiologicalReaction>
</comment>
<gene>
    <name evidence="6" type="ORF">MHEL_37680</name>
</gene>
<dbReference type="AlphaFoldDB" id="A0A7I7TB10"/>
<evidence type="ECO:0000256" key="1">
    <source>
        <dbReference type="ARBA" id="ARBA00004191"/>
    </source>
</evidence>
<dbReference type="EMBL" id="AP022596">
    <property type="protein sequence ID" value="BBY65525.1"/>
    <property type="molecule type" value="Genomic_DNA"/>
</dbReference>
<dbReference type="Gene3D" id="3.40.50.720">
    <property type="entry name" value="NAD(P)-binding Rossmann-like Domain"/>
    <property type="match status" value="1"/>
</dbReference>
<dbReference type="CDD" id="cd05233">
    <property type="entry name" value="SDR_c"/>
    <property type="match status" value="1"/>
</dbReference>
<sequence>MGNGPRSAVITGAASGIGLATAMRLASDGWALACVDMNEPALHRLTEQLAAGGHPAVAIPGDVSDRTIHQQACAAASELAPLGAWVGVAGVASDFELTTASEADIRTMIDINQLGMLWGAIEALRVWETTGKSGAIVVTSSVHARHAASGSGVYEMTKAAIEALIRNIAVTYGGRGIRAVAVAPGAISTPALQASFATAANPEAARIRLERQAPLNRLGETDEVAAAIAFLVSPDAAYISGTTLTVDGAMSSVLILPATDPDAVRAR</sequence>
<evidence type="ECO:0000256" key="4">
    <source>
        <dbReference type="ARBA" id="ARBA00040781"/>
    </source>
</evidence>
<comment type="similarity">
    <text evidence="2">Belongs to the short-chain dehydrogenases/reductases (SDR) family.</text>
</comment>
<evidence type="ECO:0000256" key="2">
    <source>
        <dbReference type="ARBA" id="ARBA00006484"/>
    </source>
</evidence>
<comment type="subcellular location">
    <subcellularLocation>
        <location evidence="1">Secreted</location>
        <location evidence="1">Cell wall</location>
    </subcellularLocation>
</comment>